<proteinExistence type="predicted"/>
<sequence>SNGQPRKLTKRTTLEMDAINSTILKTTIEGIPMLTEENFSTCSCRGRQHNLVCHHNRQAILYYPQQCDHLCQQRQCPRIVEGHC</sequence>
<evidence type="ECO:0000313" key="2">
    <source>
        <dbReference type="Proteomes" id="UP000037035"/>
    </source>
</evidence>
<dbReference type="EMBL" id="LAVV01009371">
    <property type="protein sequence ID" value="KNZ50697.1"/>
    <property type="molecule type" value="Genomic_DNA"/>
</dbReference>
<dbReference type="VEuPathDB" id="FungiDB:VP01_4282g3"/>
<gene>
    <name evidence="1" type="ORF">VP01_4282g3</name>
</gene>
<name>A0A0L6UR26_9BASI</name>
<reference evidence="1 2" key="1">
    <citation type="submission" date="2015-08" db="EMBL/GenBank/DDBJ databases">
        <title>Next Generation Sequencing and Analysis of the Genome of Puccinia sorghi L Schw, the Causal Agent of Maize Common Rust.</title>
        <authorList>
            <person name="Rochi L."/>
            <person name="Burguener G."/>
            <person name="Darino M."/>
            <person name="Turjanski A."/>
            <person name="Kreff E."/>
            <person name="Dieguez M.J."/>
            <person name="Sacco F."/>
        </authorList>
    </citation>
    <scope>NUCLEOTIDE SEQUENCE [LARGE SCALE GENOMIC DNA]</scope>
    <source>
        <strain evidence="1 2">RO10H11247</strain>
    </source>
</reference>
<keyword evidence="2" id="KW-1185">Reference proteome</keyword>
<feature type="non-terminal residue" evidence="1">
    <location>
        <position position="1"/>
    </location>
</feature>
<organism evidence="1 2">
    <name type="scientific">Puccinia sorghi</name>
    <dbReference type="NCBI Taxonomy" id="27349"/>
    <lineage>
        <taxon>Eukaryota</taxon>
        <taxon>Fungi</taxon>
        <taxon>Dikarya</taxon>
        <taxon>Basidiomycota</taxon>
        <taxon>Pucciniomycotina</taxon>
        <taxon>Pucciniomycetes</taxon>
        <taxon>Pucciniales</taxon>
        <taxon>Pucciniaceae</taxon>
        <taxon>Puccinia</taxon>
    </lineage>
</organism>
<dbReference type="AlphaFoldDB" id="A0A0L6UR26"/>
<comment type="caution">
    <text evidence="1">The sequence shown here is derived from an EMBL/GenBank/DDBJ whole genome shotgun (WGS) entry which is preliminary data.</text>
</comment>
<accession>A0A0L6UR26</accession>
<evidence type="ECO:0000313" key="1">
    <source>
        <dbReference type="EMBL" id="KNZ50697.1"/>
    </source>
</evidence>
<protein>
    <submittedName>
        <fullName evidence="1">Uncharacterized protein</fullName>
    </submittedName>
</protein>
<dbReference type="Proteomes" id="UP000037035">
    <property type="component" value="Unassembled WGS sequence"/>
</dbReference>